<keyword evidence="4 7" id="KW-0812">Transmembrane</keyword>
<reference evidence="11 12" key="1">
    <citation type="submission" date="2020-03" db="EMBL/GenBank/DDBJ databases">
        <title>Genomic Encyclopedia of Type Strains, Phase IV (KMG-IV): sequencing the most valuable type-strain genomes for metagenomic binning, comparative biology and taxonomic classification.</title>
        <authorList>
            <person name="Goeker M."/>
        </authorList>
    </citation>
    <scope>NUCLEOTIDE SEQUENCE [LARGE SCALE GENOMIC DNA]</scope>
    <source>
        <strain evidence="11 12">DSM 5718</strain>
    </source>
</reference>
<evidence type="ECO:0000256" key="6">
    <source>
        <dbReference type="ARBA" id="ARBA00023136"/>
    </source>
</evidence>
<feature type="domain" description="Mechanosensitive ion channel MscS C-terminal" evidence="10">
    <location>
        <begin position="415"/>
        <end position="496"/>
    </location>
</feature>
<evidence type="ECO:0000256" key="5">
    <source>
        <dbReference type="ARBA" id="ARBA00022989"/>
    </source>
</evidence>
<dbReference type="Gene3D" id="1.10.287.1260">
    <property type="match status" value="1"/>
</dbReference>
<sequence>MKKLSLLWVLLASVLWVCHQEAWAQEDTLRLFSPFETIRTHLQYLQPDSYDPDKAAQVFDAPGLSPEQRRRLAIELIQIYEGRGLFVDLEAIPNDPDYVDSLTGKQRYVPFPKELPDVYLVKKGKKWLYSAQTVRKIPQLHRETYPFGIDKLLMLVPQQTVSRFLGLSYWQWLGLGLLLAFSFVLHKLFTFIIRKILLRIIIRWRKKTLTQHLLLPTARPLSLFLVFHLLKLLIPVLQLPVGLTRFLILGVRISIAVFVGFVLVRAVDFVSIYMRRFAEKTESKLDDQLVPLLERILKVLVWVGVGVAIMNLLNFNIAAVLTGLSISGLAVALAAQDTIKNLFGSLTIFIDKPFQIGDWIVSERIDGTVEEVGFRSTRIRTFNDSLITVPNGKLADMIIDNMGARVYRRFLIRLAVTYDTPPELLEAYVQGLRNLILNHPNTRKENFYVYVNDLSSSAIEIFFSVYLKVPDRDNELRARHELILDMLRLAEKLGVRFAFPAQRIYIEEAPGQGSLAPQYETNPSELQKRLQAFFSERYNGTERKQG</sequence>
<dbReference type="InterPro" id="IPR011066">
    <property type="entry name" value="MscS_channel_C_sf"/>
</dbReference>
<feature type="signal peptide" evidence="8">
    <location>
        <begin position="1"/>
        <end position="24"/>
    </location>
</feature>
<feature type="chain" id="PRO_5032678013" evidence="8">
    <location>
        <begin position="25"/>
        <end position="546"/>
    </location>
</feature>
<keyword evidence="3" id="KW-1003">Cell membrane</keyword>
<dbReference type="SUPFAM" id="SSF82689">
    <property type="entry name" value="Mechanosensitive channel protein MscS (YggB), C-terminal domain"/>
    <property type="match status" value="1"/>
</dbReference>
<comment type="caution">
    <text evidence="11">The sequence shown here is derived from an EMBL/GenBank/DDBJ whole genome shotgun (WGS) entry which is preliminary data.</text>
</comment>
<organism evidence="11 12">
    <name type="scientific">Thermonema lapsum</name>
    <dbReference type="NCBI Taxonomy" id="28195"/>
    <lineage>
        <taxon>Bacteria</taxon>
        <taxon>Pseudomonadati</taxon>
        <taxon>Bacteroidota</taxon>
        <taxon>Cytophagia</taxon>
        <taxon>Cytophagales</taxon>
        <taxon>Thermonemataceae</taxon>
        <taxon>Thermonema</taxon>
    </lineage>
</organism>
<dbReference type="RefSeq" id="WP_166919195.1">
    <property type="nucleotide sequence ID" value="NZ_JAASRN010000002.1"/>
</dbReference>
<dbReference type="Pfam" id="PF21082">
    <property type="entry name" value="MS_channel_3rd"/>
    <property type="match status" value="1"/>
</dbReference>
<evidence type="ECO:0000259" key="10">
    <source>
        <dbReference type="Pfam" id="PF21082"/>
    </source>
</evidence>
<keyword evidence="8" id="KW-0732">Signal</keyword>
<comment type="similarity">
    <text evidence="2">Belongs to the MscS (TC 1.A.23) family.</text>
</comment>
<feature type="transmembrane region" description="Helical" evidence="7">
    <location>
        <begin position="169"/>
        <end position="193"/>
    </location>
</feature>
<dbReference type="PANTHER" id="PTHR43634:SF2">
    <property type="entry name" value="LOW CONDUCTANCE MECHANOSENSITIVE CHANNEL YNAI"/>
    <property type="match status" value="1"/>
</dbReference>
<gene>
    <name evidence="11" type="ORF">FHS56_001455</name>
</gene>
<evidence type="ECO:0000256" key="4">
    <source>
        <dbReference type="ARBA" id="ARBA00022692"/>
    </source>
</evidence>
<dbReference type="SUPFAM" id="SSF82861">
    <property type="entry name" value="Mechanosensitive channel protein MscS (YggB), transmembrane region"/>
    <property type="match status" value="1"/>
</dbReference>
<dbReference type="AlphaFoldDB" id="A0A846MRE8"/>
<keyword evidence="5 7" id="KW-1133">Transmembrane helix</keyword>
<evidence type="ECO:0000313" key="12">
    <source>
        <dbReference type="Proteomes" id="UP000537126"/>
    </source>
</evidence>
<dbReference type="GO" id="GO:0005886">
    <property type="term" value="C:plasma membrane"/>
    <property type="evidence" value="ECO:0007669"/>
    <property type="project" value="UniProtKB-SubCell"/>
</dbReference>
<dbReference type="SUPFAM" id="SSF50182">
    <property type="entry name" value="Sm-like ribonucleoproteins"/>
    <property type="match status" value="1"/>
</dbReference>
<feature type="transmembrane region" description="Helical" evidence="7">
    <location>
        <begin position="213"/>
        <end position="234"/>
    </location>
</feature>
<protein>
    <submittedName>
        <fullName evidence="11">MscS family membrane protein</fullName>
    </submittedName>
</protein>
<name>A0A846MRE8_9BACT</name>
<proteinExistence type="inferred from homology"/>
<dbReference type="EMBL" id="JAASRN010000002">
    <property type="protein sequence ID" value="NIK73942.1"/>
    <property type="molecule type" value="Genomic_DNA"/>
</dbReference>
<evidence type="ECO:0000256" key="2">
    <source>
        <dbReference type="ARBA" id="ARBA00008017"/>
    </source>
</evidence>
<dbReference type="Gene3D" id="3.30.70.100">
    <property type="match status" value="1"/>
</dbReference>
<evidence type="ECO:0000259" key="9">
    <source>
        <dbReference type="Pfam" id="PF00924"/>
    </source>
</evidence>
<feature type="transmembrane region" description="Helical" evidence="7">
    <location>
        <begin position="246"/>
        <end position="268"/>
    </location>
</feature>
<accession>A0A846MRE8</accession>
<dbReference type="InterPro" id="IPR023408">
    <property type="entry name" value="MscS_beta-dom_sf"/>
</dbReference>
<comment type="subcellular location">
    <subcellularLocation>
        <location evidence="1">Cell membrane</location>
        <topology evidence="1">Multi-pass membrane protein</topology>
    </subcellularLocation>
</comment>
<evidence type="ECO:0000256" key="7">
    <source>
        <dbReference type="SAM" id="Phobius"/>
    </source>
</evidence>
<dbReference type="InterPro" id="IPR006685">
    <property type="entry name" value="MscS_channel_2nd"/>
</dbReference>
<dbReference type="Proteomes" id="UP000537126">
    <property type="component" value="Unassembled WGS sequence"/>
</dbReference>
<dbReference type="Gene3D" id="2.30.30.60">
    <property type="match status" value="1"/>
</dbReference>
<dbReference type="InterPro" id="IPR045042">
    <property type="entry name" value="YnaI-like"/>
</dbReference>
<dbReference type="InterPro" id="IPR010920">
    <property type="entry name" value="LSM_dom_sf"/>
</dbReference>
<dbReference type="InterPro" id="IPR049278">
    <property type="entry name" value="MS_channel_C"/>
</dbReference>
<evidence type="ECO:0000256" key="1">
    <source>
        <dbReference type="ARBA" id="ARBA00004651"/>
    </source>
</evidence>
<dbReference type="GO" id="GO:0008381">
    <property type="term" value="F:mechanosensitive monoatomic ion channel activity"/>
    <property type="evidence" value="ECO:0007669"/>
    <property type="project" value="UniProtKB-ARBA"/>
</dbReference>
<keyword evidence="6 7" id="KW-0472">Membrane</keyword>
<dbReference type="InterPro" id="IPR011014">
    <property type="entry name" value="MscS_channel_TM-2"/>
</dbReference>
<evidence type="ECO:0000313" key="11">
    <source>
        <dbReference type="EMBL" id="NIK73942.1"/>
    </source>
</evidence>
<feature type="domain" description="Mechanosensitive ion channel MscS" evidence="9">
    <location>
        <begin position="337"/>
        <end position="402"/>
    </location>
</feature>
<evidence type="ECO:0000256" key="8">
    <source>
        <dbReference type="SAM" id="SignalP"/>
    </source>
</evidence>
<dbReference type="PANTHER" id="PTHR43634">
    <property type="entry name" value="OW CONDUCTANCE MECHANOSENSITIVE CHANNEL"/>
    <property type="match status" value="1"/>
</dbReference>
<dbReference type="Pfam" id="PF00924">
    <property type="entry name" value="MS_channel_2nd"/>
    <property type="match status" value="1"/>
</dbReference>
<evidence type="ECO:0000256" key="3">
    <source>
        <dbReference type="ARBA" id="ARBA00022475"/>
    </source>
</evidence>
<keyword evidence="12" id="KW-1185">Reference proteome</keyword>